<dbReference type="Pfam" id="PF13439">
    <property type="entry name" value="Glyco_transf_4"/>
    <property type="match status" value="1"/>
</dbReference>
<protein>
    <recommendedName>
        <fullName evidence="1">Glycosyltransferase subfamily 4-like N-terminal domain-containing protein</fullName>
    </recommendedName>
</protein>
<dbReference type="PANTHER" id="PTHR45947:SF3">
    <property type="entry name" value="SULFOQUINOVOSYL TRANSFERASE SQD2"/>
    <property type="match status" value="1"/>
</dbReference>
<dbReference type="InterPro" id="IPR028098">
    <property type="entry name" value="Glyco_trans_4-like_N"/>
</dbReference>
<proteinExistence type="predicted"/>
<dbReference type="AlphaFoldDB" id="A0A8J3G3N2"/>
<dbReference type="PANTHER" id="PTHR45947">
    <property type="entry name" value="SULFOQUINOVOSYL TRANSFERASE SQD2"/>
    <property type="match status" value="1"/>
</dbReference>
<accession>A0A8J3G3N2</accession>
<comment type="caution">
    <text evidence="2">The sequence shown here is derived from an EMBL/GenBank/DDBJ whole genome shotgun (WGS) entry which is preliminary data.</text>
</comment>
<reference evidence="2" key="1">
    <citation type="journal article" date="2014" name="Int. J. Syst. Evol. Microbiol.">
        <title>Complete genome sequence of Corynebacterium casei LMG S-19264T (=DSM 44701T), isolated from a smear-ripened cheese.</title>
        <authorList>
            <consortium name="US DOE Joint Genome Institute (JGI-PGF)"/>
            <person name="Walter F."/>
            <person name="Albersmeier A."/>
            <person name="Kalinowski J."/>
            <person name="Ruckert C."/>
        </authorList>
    </citation>
    <scope>NUCLEOTIDE SEQUENCE</scope>
    <source>
        <strain evidence="2">KCTC 23224</strain>
    </source>
</reference>
<keyword evidence="3" id="KW-1185">Reference proteome</keyword>
<dbReference type="EMBL" id="BMYF01000001">
    <property type="protein sequence ID" value="GHB23754.1"/>
    <property type="molecule type" value="Genomic_DNA"/>
</dbReference>
<dbReference type="RefSeq" id="WP_189578234.1">
    <property type="nucleotide sequence ID" value="NZ_BMYF01000001.1"/>
</dbReference>
<evidence type="ECO:0000259" key="1">
    <source>
        <dbReference type="Pfam" id="PF13439"/>
    </source>
</evidence>
<gene>
    <name evidence="2" type="ORF">GCM10008106_00420</name>
</gene>
<dbReference type="GO" id="GO:0016757">
    <property type="term" value="F:glycosyltransferase activity"/>
    <property type="evidence" value="ECO:0007669"/>
    <property type="project" value="TreeGrafter"/>
</dbReference>
<dbReference type="SUPFAM" id="SSF53756">
    <property type="entry name" value="UDP-Glycosyltransferase/glycogen phosphorylase"/>
    <property type="match status" value="1"/>
</dbReference>
<evidence type="ECO:0000313" key="2">
    <source>
        <dbReference type="EMBL" id="GHB23754.1"/>
    </source>
</evidence>
<evidence type="ECO:0000313" key="3">
    <source>
        <dbReference type="Proteomes" id="UP000642809"/>
    </source>
</evidence>
<sequence>MRILLLIQRPQARGQELFASQIGNELLKHGHHVQLLTLYQQGTFDLPFTGTQNSLNLHAKRNLLHWRPWLRLHSIIKEFQPDIVQANGGDTLLVASLAKKLGIITSKLIFNNGGVVNYYIHSYLHSLLYKFLAQELNACVHVSDFSYQDFQSIKKGKYIDCSSMVFEQDSKSTIFNRSHQRIPQTVIPIGVSHTTLTKPYTSDDGISLVCIAGFTAEKNQRWLIENFEFLLNSNPTITCTFFGDGPCLAECQQLAREKFTDRLIFKGAIEHPWEQIPSNAYLILPSAIEGCPAVIAEAMRYHIPVFASHVGGIPEMIEDGTACFTYDYNSMSSLLEKLKKWEVMPLEEKCTRLKQGFSVAIEKFSLPVQAKRFLNFYQSVCG</sequence>
<feature type="domain" description="Glycosyltransferase subfamily 4-like N-terminal" evidence="1">
    <location>
        <begin position="13"/>
        <end position="150"/>
    </location>
</feature>
<dbReference type="InterPro" id="IPR050194">
    <property type="entry name" value="Glycosyltransferase_grp1"/>
</dbReference>
<dbReference type="CDD" id="cd03801">
    <property type="entry name" value="GT4_PimA-like"/>
    <property type="match status" value="1"/>
</dbReference>
<dbReference type="Proteomes" id="UP000642809">
    <property type="component" value="Unassembled WGS sequence"/>
</dbReference>
<dbReference type="Pfam" id="PF13692">
    <property type="entry name" value="Glyco_trans_1_4"/>
    <property type="match status" value="1"/>
</dbReference>
<dbReference type="Gene3D" id="3.40.50.2000">
    <property type="entry name" value="Glycogen Phosphorylase B"/>
    <property type="match status" value="2"/>
</dbReference>
<reference evidence="2" key="2">
    <citation type="submission" date="2020-09" db="EMBL/GenBank/DDBJ databases">
        <authorList>
            <person name="Sun Q."/>
            <person name="Kim S."/>
        </authorList>
    </citation>
    <scope>NUCLEOTIDE SEQUENCE</scope>
    <source>
        <strain evidence="2">KCTC 23224</strain>
    </source>
</reference>
<organism evidence="2 3">
    <name type="scientific">Mongoliitalea lutea</name>
    <dbReference type="NCBI Taxonomy" id="849756"/>
    <lineage>
        <taxon>Bacteria</taxon>
        <taxon>Pseudomonadati</taxon>
        <taxon>Bacteroidota</taxon>
        <taxon>Cytophagia</taxon>
        <taxon>Cytophagales</taxon>
        <taxon>Cyclobacteriaceae</taxon>
        <taxon>Mongoliitalea</taxon>
    </lineage>
</organism>
<name>A0A8J3G3N2_9BACT</name>